<keyword evidence="5" id="KW-1185">Reference proteome</keyword>
<evidence type="ECO:0000313" key="5">
    <source>
        <dbReference type="Proteomes" id="UP001501183"/>
    </source>
</evidence>
<comment type="caution">
    <text evidence="4">The sequence shown here is derived from an EMBL/GenBank/DDBJ whole genome shotgun (WGS) entry which is preliminary data.</text>
</comment>
<gene>
    <name evidence="4" type="ORF">GCM10023094_56100</name>
</gene>
<evidence type="ECO:0000256" key="1">
    <source>
        <dbReference type="ARBA" id="ARBA00006484"/>
    </source>
</evidence>
<name>A0ABP8PQN0_9NOCA</name>
<keyword evidence="2" id="KW-0560">Oxidoreductase</keyword>
<comment type="similarity">
    <text evidence="1">Belongs to the short-chain dehydrogenases/reductases (SDR) family.</text>
</comment>
<dbReference type="InterPro" id="IPR002347">
    <property type="entry name" value="SDR_fam"/>
</dbReference>
<feature type="domain" description="Ketoreductase" evidence="3">
    <location>
        <begin position="6"/>
        <end position="196"/>
    </location>
</feature>
<dbReference type="Pfam" id="PF00106">
    <property type="entry name" value="adh_short"/>
    <property type="match status" value="1"/>
</dbReference>
<evidence type="ECO:0000259" key="3">
    <source>
        <dbReference type="SMART" id="SM00822"/>
    </source>
</evidence>
<dbReference type="Proteomes" id="UP001501183">
    <property type="component" value="Unassembled WGS sequence"/>
</dbReference>
<organism evidence="4 5">
    <name type="scientific">Rhodococcus olei</name>
    <dbReference type="NCBI Taxonomy" id="2161675"/>
    <lineage>
        <taxon>Bacteria</taxon>
        <taxon>Bacillati</taxon>
        <taxon>Actinomycetota</taxon>
        <taxon>Actinomycetes</taxon>
        <taxon>Mycobacteriales</taxon>
        <taxon>Nocardiaceae</taxon>
        <taxon>Rhodococcus</taxon>
    </lineage>
</organism>
<accession>A0ABP8PQN0</accession>
<dbReference type="SMART" id="SM00822">
    <property type="entry name" value="PKS_KR"/>
    <property type="match status" value="1"/>
</dbReference>
<dbReference type="InterPro" id="IPR020904">
    <property type="entry name" value="Sc_DH/Rdtase_CS"/>
</dbReference>
<dbReference type="Gene3D" id="3.40.50.720">
    <property type="entry name" value="NAD(P)-binding Rossmann-like Domain"/>
    <property type="match status" value="1"/>
</dbReference>
<dbReference type="SUPFAM" id="SSF51735">
    <property type="entry name" value="NAD(P)-binding Rossmann-fold domains"/>
    <property type="match status" value="1"/>
</dbReference>
<reference evidence="5" key="1">
    <citation type="journal article" date="2019" name="Int. J. Syst. Evol. Microbiol.">
        <title>The Global Catalogue of Microorganisms (GCM) 10K type strain sequencing project: providing services to taxonomists for standard genome sequencing and annotation.</title>
        <authorList>
            <consortium name="The Broad Institute Genomics Platform"/>
            <consortium name="The Broad Institute Genome Sequencing Center for Infectious Disease"/>
            <person name="Wu L."/>
            <person name="Ma J."/>
        </authorList>
    </citation>
    <scope>NUCLEOTIDE SEQUENCE [LARGE SCALE GENOMIC DNA]</scope>
    <source>
        <strain evidence="5">JCM 32206</strain>
    </source>
</reference>
<evidence type="ECO:0000313" key="4">
    <source>
        <dbReference type="EMBL" id="GAA4491530.1"/>
    </source>
</evidence>
<sequence>MDVRGVSAVVTGGASGLGLATVKRLVEDGAHVVIVDLASSNGAEVADDLGDAVTFVPADVRDADAVEAALDTAERSAPLRVLVHCAGRGGALRLVDRNGAPGSLELYTEVVSINLIGTFNVLRLAAARMARNTPVDGERGVAVLTASVAAFEGQIGQVPYASAKAGIAGMTIVAARDLASKGIRVCTIAPGTFDTPILARLSDEVRASLAASVPHPSRLGQPDEFARLAMSIIDNPMLNGETIRLDGAIRMAPR</sequence>
<protein>
    <submittedName>
        <fullName evidence="4">SDR family NAD(P)-dependent oxidoreductase</fullName>
    </submittedName>
</protein>
<dbReference type="PROSITE" id="PS00061">
    <property type="entry name" value="ADH_SHORT"/>
    <property type="match status" value="1"/>
</dbReference>
<dbReference type="InterPro" id="IPR036291">
    <property type="entry name" value="NAD(P)-bd_dom_sf"/>
</dbReference>
<dbReference type="PANTHER" id="PTHR43658">
    <property type="entry name" value="SHORT-CHAIN DEHYDROGENASE/REDUCTASE"/>
    <property type="match status" value="1"/>
</dbReference>
<dbReference type="InterPro" id="IPR057326">
    <property type="entry name" value="KR_dom"/>
</dbReference>
<dbReference type="EMBL" id="BAABFB010000092">
    <property type="protein sequence ID" value="GAA4491530.1"/>
    <property type="molecule type" value="Genomic_DNA"/>
</dbReference>
<evidence type="ECO:0000256" key="2">
    <source>
        <dbReference type="ARBA" id="ARBA00023002"/>
    </source>
</evidence>
<dbReference type="PANTHER" id="PTHR43658:SF8">
    <property type="entry name" value="17-BETA-HYDROXYSTEROID DEHYDROGENASE 14-RELATED"/>
    <property type="match status" value="1"/>
</dbReference>
<proteinExistence type="inferred from homology"/>
<dbReference type="PRINTS" id="PR00081">
    <property type="entry name" value="GDHRDH"/>
</dbReference>
<dbReference type="RefSeq" id="WP_345353521.1">
    <property type="nucleotide sequence ID" value="NZ_BAABFB010000092.1"/>
</dbReference>